<feature type="domain" description="Nudix hydrolase" evidence="15">
    <location>
        <begin position="3"/>
        <end position="139"/>
    </location>
</feature>
<evidence type="ECO:0000256" key="6">
    <source>
        <dbReference type="ARBA" id="ARBA00022801"/>
    </source>
</evidence>
<feature type="coiled-coil region" evidence="13">
    <location>
        <begin position="305"/>
        <end position="332"/>
    </location>
</feature>
<dbReference type="OrthoDB" id="10255539at2759"/>
<dbReference type="InterPro" id="IPR024704">
    <property type="entry name" value="SMC"/>
</dbReference>
<evidence type="ECO:0000259" key="15">
    <source>
        <dbReference type="PROSITE" id="PS51462"/>
    </source>
</evidence>
<feature type="region of interest" description="Disordered" evidence="14">
    <location>
        <begin position="34"/>
        <end position="59"/>
    </location>
</feature>
<dbReference type="InterPro" id="IPR027417">
    <property type="entry name" value="P-loop_NTPase"/>
</dbReference>
<dbReference type="InterPro" id="IPR003565">
    <property type="entry name" value="Tetra_PHTase"/>
</dbReference>
<evidence type="ECO:0000256" key="11">
    <source>
        <dbReference type="ARBA" id="ARBA00023306"/>
    </source>
</evidence>
<dbReference type="PRINTS" id="PR01405">
    <property type="entry name" value="TETRPHPHTASE"/>
</dbReference>
<comment type="subcellular location">
    <subcellularLocation>
        <location evidence="1 12">Nucleus</location>
    </subcellularLocation>
</comment>
<dbReference type="InterPro" id="IPR015797">
    <property type="entry name" value="NUDIX_hydrolase-like_dom_sf"/>
</dbReference>
<organism evidence="16 17">
    <name type="scientific">Intoshia linei</name>
    <dbReference type="NCBI Taxonomy" id="1819745"/>
    <lineage>
        <taxon>Eukaryota</taxon>
        <taxon>Metazoa</taxon>
        <taxon>Spiralia</taxon>
        <taxon>Lophotrochozoa</taxon>
        <taxon>Mesozoa</taxon>
        <taxon>Orthonectida</taxon>
        <taxon>Rhopaluridae</taxon>
        <taxon>Intoshia</taxon>
    </lineage>
</organism>
<evidence type="ECO:0000256" key="2">
    <source>
        <dbReference type="ARBA" id="ARBA00005231"/>
    </source>
</evidence>
<dbReference type="Proteomes" id="UP000078046">
    <property type="component" value="Unassembled WGS sequence"/>
</dbReference>
<evidence type="ECO:0000256" key="4">
    <source>
        <dbReference type="ARBA" id="ARBA00022741"/>
    </source>
</evidence>
<protein>
    <recommendedName>
        <fullName evidence="12">Structural maintenance of chromosomes protein</fullName>
    </recommendedName>
</protein>
<dbReference type="GO" id="GO:0005694">
    <property type="term" value="C:chromosome"/>
    <property type="evidence" value="ECO:0007669"/>
    <property type="project" value="InterPro"/>
</dbReference>
<dbReference type="PROSITE" id="PS51462">
    <property type="entry name" value="NUDIX"/>
    <property type="match status" value="1"/>
</dbReference>
<evidence type="ECO:0000256" key="7">
    <source>
        <dbReference type="ARBA" id="ARBA00022840"/>
    </source>
</evidence>
<evidence type="ECO:0000313" key="17">
    <source>
        <dbReference type="Proteomes" id="UP000078046"/>
    </source>
</evidence>
<evidence type="ECO:0000256" key="9">
    <source>
        <dbReference type="ARBA" id="ARBA00023067"/>
    </source>
</evidence>
<dbReference type="PIRSF" id="PIRSF005719">
    <property type="entry name" value="SMC"/>
    <property type="match status" value="1"/>
</dbReference>
<dbReference type="PROSITE" id="PS00893">
    <property type="entry name" value="NUDIX_BOX"/>
    <property type="match status" value="1"/>
</dbReference>
<dbReference type="SUPFAM" id="SSF55811">
    <property type="entry name" value="Nudix"/>
    <property type="match status" value="1"/>
</dbReference>
<dbReference type="FunFam" id="3.40.50.300:FF:000385">
    <property type="entry name" value="Structural maintenance of chromosomes 2"/>
    <property type="match status" value="1"/>
</dbReference>
<dbReference type="EMBL" id="LWCA01000619">
    <property type="protein sequence ID" value="OAF67601.1"/>
    <property type="molecule type" value="Genomic_DNA"/>
</dbReference>
<evidence type="ECO:0000256" key="3">
    <source>
        <dbReference type="ARBA" id="ARBA00022618"/>
    </source>
</evidence>
<accession>A0A177B1U1</accession>
<evidence type="ECO:0000256" key="12">
    <source>
        <dbReference type="PIRNR" id="PIRNR005719"/>
    </source>
</evidence>
<feature type="compositionally biased region" description="Basic and acidic residues" evidence="14">
    <location>
        <begin position="39"/>
        <end position="59"/>
    </location>
</feature>
<dbReference type="InterPro" id="IPR036277">
    <property type="entry name" value="SMC_hinge_sf"/>
</dbReference>
<dbReference type="Gene3D" id="1.20.1060.20">
    <property type="match status" value="1"/>
</dbReference>
<reference evidence="16 17" key="1">
    <citation type="submission" date="2016-04" db="EMBL/GenBank/DDBJ databases">
        <title>The genome of Intoshia linei affirms orthonectids as highly simplified spiralians.</title>
        <authorList>
            <person name="Mikhailov K.V."/>
            <person name="Slusarev G.S."/>
            <person name="Nikitin M.A."/>
            <person name="Logacheva M.D."/>
            <person name="Penin A."/>
            <person name="Aleoshin V."/>
            <person name="Panchin Y.V."/>
        </authorList>
    </citation>
    <scope>NUCLEOTIDE SEQUENCE [LARGE SCALE GENOMIC DNA]</scope>
    <source>
        <strain evidence="16">Intl2013</strain>
        <tissue evidence="16">Whole animal</tissue>
    </source>
</reference>
<dbReference type="SUPFAM" id="SSF52540">
    <property type="entry name" value="P-loop containing nucleoside triphosphate hydrolases"/>
    <property type="match status" value="1"/>
</dbReference>
<keyword evidence="9" id="KW-0226">DNA condensation</keyword>
<dbReference type="SUPFAM" id="SSF75553">
    <property type="entry name" value="Smc hinge domain"/>
    <property type="match status" value="1"/>
</dbReference>
<evidence type="ECO:0000313" key="16">
    <source>
        <dbReference type="EMBL" id="OAF67601.1"/>
    </source>
</evidence>
<dbReference type="GO" id="GO:0005634">
    <property type="term" value="C:nucleus"/>
    <property type="evidence" value="ECO:0007669"/>
    <property type="project" value="UniProtKB-SubCell"/>
</dbReference>
<evidence type="ECO:0000256" key="1">
    <source>
        <dbReference type="ARBA" id="ARBA00004123"/>
    </source>
</evidence>
<dbReference type="PANTHER" id="PTHR43977">
    <property type="entry name" value="STRUCTURAL MAINTENANCE OF CHROMOSOMES PROTEIN 3"/>
    <property type="match status" value="1"/>
</dbReference>
<keyword evidence="3" id="KW-0132">Cell division</keyword>
<dbReference type="GO" id="GO:0005524">
    <property type="term" value="F:ATP binding"/>
    <property type="evidence" value="ECO:0007669"/>
    <property type="project" value="UniProtKB-KW"/>
</dbReference>
<dbReference type="Pfam" id="PF06470">
    <property type="entry name" value="SMC_hinge"/>
    <property type="match status" value="1"/>
</dbReference>
<evidence type="ECO:0000256" key="13">
    <source>
        <dbReference type="SAM" id="Coils"/>
    </source>
</evidence>
<dbReference type="CDD" id="cd03428">
    <property type="entry name" value="NUDIX_Ap4A_Nudt2"/>
    <property type="match status" value="1"/>
</dbReference>
<comment type="similarity">
    <text evidence="2">Belongs to the SMC family. SMC2 subfamily.</text>
</comment>
<dbReference type="GO" id="GO:0030261">
    <property type="term" value="P:chromosome condensation"/>
    <property type="evidence" value="ECO:0007669"/>
    <property type="project" value="UniProtKB-KW"/>
</dbReference>
<feature type="coiled-coil region" evidence="13">
    <location>
        <begin position="541"/>
        <end position="589"/>
    </location>
</feature>
<dbReference type="Gene3D" id="3.30.70.1620">
    <property type="match status" value="1"/>
</dbReference>
<feature type="coiled-coil region" evidence="13">
    <location>
        <begin position="798"/>
        <end position="849"/>
    </location>
</feature>
<dbReference type="GO" id="GO:0016887">
    <property type="term" value="F:ATP hydrolysis activity"/>
    <property type="evidence" value="ECO:0007669"/>
    <property type="project" value="InterPro"/>
</dbReference>
<keyword evidence="4" id="KW-0547">Nucleotide-binding</keyword>
<keyword evidence="17" id="KW-1185">Reference proteome</keyword>
<keyword evidence="10 12" id="KW-0539">Nucleus</keyword>
<dbReference type="SMART" id="SM00968">
    <property type="entry name" value="SMC_hinge"/>
    <property type="match status" value="1"/>
</dbReference>
<gene>
    <name evidence="16" type="ORF">A3Q56_04675</name>
</gene>
<dbReference type="Gene3D" id="3.90.79.10">
    <property type="entry name" value="Nucleoside Triphosphate Pyrophosphohydrolase"/>
    <property type="match status" value="1"/>
</dbReference>
<dbReference type="InterPro" id="IPR027120">
    <property type="entry name" value="Smc2_ABC"/>
</dbReference>
<dbReference type="InterPro" id="IPR020084">
    <property type="entry name" value="NUDIX_hydrolase_CS"/>
</dbReference>
<dbReference type="Gene3D" id="3.40.50.300">
    <property type="entry name" value="P-loop containing nucleotide triphosphate hydrolases"/>
    <property type="match status" value="2"/>
</dbReference>
<keyword evidence="5" id="KW-0498">Mitosis</keyword>
<dbReference type="GO" id="GO:0051301">
    <property type="term" value="P:cell division"/>
    <property type="evidence" value="ECO:0007669"/>
    <property type="project" value="UniProtKB-KW"/>
</dbReference>
<evidence type="ECO:0000256" key="10">
    <source>
        <dbReference type="ARBA" id="ARBA00023242"/>
    </source>
</evidence>
<keyword evidence="11" id="KW-0131">Cell cycle</keyword>
<evidence type="ECO:0000256" key="8">
    <source>
        <dbReference type="ARBA" id="ARBA00023054"/>
    </source>
</evidence>
<dbReference type="InterPro" id="IPR000086">
    <property type="entry name" value="NUDIX_hydrolase_dom"/>
</dbReference>
<dbReference type="GO" id="GO:0008796">
    <property type="term" value="F:bis(5'-nucleosyl)-tetraphosphatase activity"/>
    <property type="evidence" value="ECO:0007669"/>
    <property type="project" value="InterPro"/>
</dbReference>
<feature type="coiled-coil region" evidence="13">
    <location>
        <begin position="365"/>
        <end position="456"/>
    </location>
</feature>
<sequence>MTKIVEAAGLIVYRLNNDNVEYLMLKSTRKSAHWTPPKGHVEKNESHMEAAKRETEEEAGLKENQYEIDDHMIKINYTVNSKNKQVTYWPAKLVEARVTINLSHEHCDYDWMTLDEFRKVTQYANTVDYGFKSYASFTSIGLFDKQFNAITGLNGSGKSNILDAICFVLGITNLSHVRASSLQELVFKNGQAGVTKASVSLVFNNTEKKDSPLGYIEMDEITVTRQVVVGGKNKYLINGNNAQAQRVRDLFLTVHLNVNNPHFLIMQGRITKVLNMKPAEILSIVEEAAGTSLYESKKAAVQKLIEKKDKKLSEIELNMREIEGRLETLRKDRASYLEYQKLTREFEVLNRLKTVFMYDESKNIISSHSDRIAVLDQEIVDLNNQHTQLNVELVQIKQDLEILNEKFMKCQTEEFNAVSAKNKNLEFEYNKGLASKNDLTNELESEQERCNNMIKLNKNVSESIEKSNLHLETIEKDLVTGNDLLKSKIKEQEEAANTYKSIAAGISVKGSDGLTVERKIMEYERDLNILETGITCTKNDLDHLTQNYDSKKMNFEKIQSEHTHKLTEIKNGENQLVQFENEIKNLHFDEKVLSMMSHEKDIAKNNIVSIDDSINEFDSIIYRYQIKFDDIDGFDQSKHVYGCVASLFTVIDPKFHEAIEILGGSRLQNIVVDNKETAKLLLEKGNLRHRKTFIPLDKILSRDMEQSRIDQAKYIGGDKVHTALSLLRFDEKVLPAMKFIFGQSFVCDDMNIAKKIAFDKNVYRRTITLTGDFFDPAGTLTGGSRTKSNSILEKMGTVTKLYNDKHNLIQKVKKYEADIQILYKKESAYVSLKHRYDMLKCQIDHLKNKLEQSSIGVEFSRFNAVIKLMDDYKNKIERNQVEIIEKKKSLDKLKHNLENSEQNNQNKLNSAQQKVEELKTSISDIKLSNLNITKEISVLKNSLASQSEELLSNKNQIDEFNEIKILNEKKLCKLNLEIAVIFENFKEAQSILKEINEKHKKLESEIRTWTKKQSEFVESINDCEIKLKEINYERKQKSQKLVQSQDKMRTLFDKNPWIENEKHLFGQKNTQYDYSKYTDTELDKRIHIVFDQKEKLSKKVNMRAMNLLGQAEDQYKKLMKRRSIVLIDKKTIGQVITELDSKKNEALKKAHIKVNKDFGRIFSTLLPDTNARLDAPENQSILDGLEIKVYIGSVWKSSLNELSGGQRSLVALSLILSLLLFNPAPIYILDEVDAALDSSHTQNVGTMIRKHFKNSQFIVVSLKDGMFNNADVLFKTKFINGVSTVQRQLQHVKR</sequence>
<dbReference type="InterPro" id="IPR010935">
    <property type="entry name" value="SMC_hinge"/>
</dbReference>
<evidence type="ECO:0000256" key="5">
    <source>
        <dbReference type="ARBA" id="ARBA00022776"/>
    </source>
</evidence>
<proteinExistence type="inferred from homology"/>
<feature type="coiled-coil region" evidence="13">
    <location>
        <begin position="883"/>
        <end position="928"/>
    </location>
</feature>
<dbReference type="Pfam" id="PF00293">
    <property type="entry name" value="NUDIX"/>
    <property type="match status" value="1"/>
</dbReference>
<keyword evidence="7" id="KW-0067">ATP-binding</keyword>
<dbReference type="CDD" id="cd03273">
    <property type="entry name" value="ABC_SMC2_euk"/>
    <property type="match status" value="1"/>
</dbReference>
<feature type="coiled-coil region" evidence="13">
    <location>
        <begin position="985"/>
        <end position="1012"/>
    </location>
</feature>
<dbReference type="InterPro" id="IPR003395">
    <property type="entry name" value="RecF/RecN/SMC_N"/>
</dbReference>
<dbReference type="Pfam" id="PF02463">
    <property type="entry name" value="SMC_N"/>
    <property type="match status" value="1"/>
</dbReference>
<keyword evidence="6" id="KW-0378">Hydrolase</keyword>
<evidence type="ECO:0000256" key="14">
    <source>
        <dbReference type="SAM" id="MobiDB-lite"/>
    </source>
</evidence>
<comment type="caution">
    <text evidence="16">The sequence shown here is derived from an EMBL/GenBank/DDBJ whole genome shotgun (WGS) entry which is preliminary data.</text>
</comment>
<keyword evidence="8 13" id="KW-0175">Coiled coil</keyword>
<name>A0A177B1U1_9BILA</name>